<dbReference type="PROSITE" id="PS51318">
    <property type="entry name" value="TAT"/>
    <property type="match status" value="1"/>
</dbReference>
<protein>
    <submittedName>
        <fullName evidence="1">Uncharacterized protein</fullName>
    </submittedName>
</protein>
<organism evidence="1 2">
    <name type="scientific">Haloferax mucosum ATCC BAA-1512</name>
    <dbReference type="NCBI Taxonomy" id="662479"/>
    <lineage>
        <taxon>Archaea</taxon>
        <taxon>Methanobacteriati</taxon>
        <taxon>Methanobacteriota</taxon>
        <taxon>Stenosarchaea group</taxon>
        <taxon>Halobacteria</taxon>
        <taxon>Halobacteriales</taxon>
        <taxon>Haloferacaceae</taxon>
        <taxon>Haloferax</taxon>
    </lineage>
</organism>
<dbReference type="RefSeq" id="WP_008318007.1">
    <property type="nucleotide sequence ID" value="NZ_AOLN01000004.1"/>
</dbReference>
<dbReference type="InterPro" id="IPR006311">
    <property type="entry name" value="TAT_signal"/>
</dbReference>
<proteinExistence type="predicted"/>
<evidence type="ECO:0000313" key="1">
    <source>
        <dbReference type="EMBL" id="ELZ98121.1"/>
    </source>
</evidence>
<sequence>MSQQTRRSFLRKSAVTTVGLGAVATGGAAAESKTPASEVTAGHVDPEDVHVVGDGITTLASWPFSRDFNDLTPGQISAVSSLAIVEGGYYEFDVSYSPELPLGLCFLDMGTEKYYTARVTDSGQYNVESPVGIPEDSAAVGVLNYSDNSRDLSGDFSVDN</sequence>
<dbReference type="EMBL" id="AOLN01000004">
    <property type="protein sequence ID" value="ELZ98121.1"/>
    <property type="molecule type" value="Genomic_DNA"/>
</dbReference>
<accession>M0IMT9</accession>
<dbReference type="AlphaFoldDB" id="M0IMT9"/>
<evidence type="ECO:0000313" key="2">
    <source>
        <dbReference type="Proteomes" id="UP000011550"/>
    </source>
</evidence>
<name>M0IMT9_9EURY</name>
<reference evidence="1 2" key="1">
    <citation type="journal article" date="2014" name="PLoS Genet.">
        <title>Phylogenetically driven sequencing of extremely halophilic archaea reveals strategies for static and dynamic osmo-response.</title>
        <authorList>
            <person name="Becker E.A."/>
            <person name="Seitzer P.M."/>
            <person name="Tritt A."/>
            <person name="Larsen D."/>
            <person name="Krusor M."/>
            <person name="Yao A.I."/>
            <person name="Wu D."/>
            <person name="Madern D."/>
            <person name="Eisen J.A."/>
            <person name="Darling A.E."/>
            <person name="Facciotti M.T."/>
        </authorList>
    </citation>
    <scope>NUCLEOTIDE SEQUENCE [LARGE SCALE GENOMIC DNA]</scope>
    <source>
        <strain evidence="1 2">ATCC BAA-1512</strain>
    </source>
</reference>
<keyword evidence="2" id="KW-1185">Reference proteome</keyword>
<dbReference type="Proteomes" id="UP000011550">
    <property type="component" value="Unassembled WGS sequence"/>
</dbReference>
<dbReference type="PATRIC" id="fig|662479.7.peg.553"/>
<gene>
    <name evidence="1" type="ORF">C440_02698</name>
</gene>
<comment type="caution">
    <text evidence="1">The sequence shown here is derived from an EMBL/GenBank/DDBJ whole genome shotgun (WGS) entry which is preliminary data.</text>
</comment>
<dbReference type="OrthoDB" id="267029at2157"/>